<accession>A0ABU3C462</accession>
<evidence type="ECO:0000259" key="3">
    <source>
        <dbReference type="Pfam" id="PF00534"/>
    </source>
</evidence>
<evidence type="ECO:0000259" key="4">
    <source>
        <dbReference type="Pfam" id="PF13579"/>
    </source>
</evidence>
<feature type="domain" description="Glycosyl transferase family 1" evidence="3">
    <location>
        <begin position="188"/>
        <end position="346"/>
    </location>
</feature>
<keyword evidence="6" id="KW-1185">Reference proteome</keyword>
<evidence type="ECO:0000313" key="6">
    <source>
        <dbReference type="Proteomes" id="UP001251857"/>
    </source>
</evidence>
<evidence type="ECO:0000256" key="1">
    <source>
        <dbReference type="ARBA" id="ARBA00022676"/>
    </source>
</evidence>
<name>A0ABU3C462_9GAMM</name>
<dbReference type="PANTHER" id="PTHR12526:SF629">
    <property type="entry name" value="TEICHURONIC ACID BIOSYNTHESIS GLYCOSYLTRANSFERASE TUAH-RELATED"/>
    <property type="match status" value="1"/>
</dbReference>
<comment type="caution">
    <text evidence="5">The sequence shown here is derived from an EMBL/GenBank/DDBJ whole genome shotgun (WGS) entry which is preliminary data.</text>
</comment>
<dbReference type="Gene3D" id="3.40.50.2000">
    <property type="entry name" value="Glycogen Phosphorylase B"/>
    <property type="match status" value="2"/>
</dbReference>
<dbReference type="PANTHER" id="PTHR12526">
    <property type="entry name" value="GLYCOSYLTRANSFERASE"/>
    <property type="match status" value="1"/>
</dbReference>
<gene>
    <name evidence="5" type="ORF">RM532_15545</name>
</gene>
<reference evidence="5 6" key="1">
    <citation type="submission" date="2023-09" db="EMBL/GenBank/DDBJ databases">
        <authorList>
            <person name="Rey-Velasco X."/>
        </authorList>
    </citation>
    <scope>NUCLEOTIDE SEQUENCE [LARGE SCALE GENOMIC DNA]</scope>
    <source>
        <strain evidence="5 6">W335</strain>
    </source>
</reference>
<dbReference type="SUPFAM" id="SSF53756">
    <property type="entry name" value="UDP-Glycosyltransferase/glycogen phosphorylase"/>
    <property type="match status" value="1"/>
</dbReference>
<keyword evidence="2" id="KW-0808">Transferase</keyword>
<dbReference type="EMBL" id="JAVRIB010000030">
    <property type="protein sequence ID" value="MDT0636362.1"/>
    <property type="molecule type" value="Genomic_DNA"/>
</dbReference>
<dbReference type="RefSeq" id="WP_311654256.1">
    <property type="nucleotide sequence ID" value="NZ_JAVRIB010000030.1"/>
</dbReference>
<proteinExistence type="predicted"/>
<keyword evidence="1" id="KW-0328">Glycosyltransferase</keyword>
<dbReference type="Pfam" id="PF13579">
    <property type="entry name" value="Glyco_trans_4_4"/>
    <property type="match status" value="1"/>
</dbReference>
<dbReference type="InterPro" id="IPR001296">
    <property type="entry name" value="Glyco_trans_1"/>
</dbReference>
<dbReference type="CDD" id="cd03794">
    <property type="entry name" value="GT4_WbuB-like"/>
    <property type="match status" value="1"/>
</dbReference>
<dbReference type="InterPro" id="IPR028098">
    <property type="entry name" value="Glyco_trans_4-like_N"/>
</dbReference>
<sequence length="377" mass="41973">MKVVHMTTVHQRTDTRILIKQCKTLAKASDMSISLFVQDGREDCVTHHVRTVGVGKVSGGRLRRATQGAWRMYRAVRKAKPTLAHFHDPELIPVGVALKLSRIKVIYDVHEDLRRQIRTKHWIPKWVRPIVARGAACIEWVAGRAFDAIVPATPKIAGHFPAAKTIVVQNFPLLDELVVPEAMAYAQRPKAFAYVGGISEERGIFQILEAVALVNGRGGARLELAGAFIPDSLKTRAAASDGWSATHFHGWTSRKELSGILANVRAGLVVLHPNGRYEDAYPVKMFEYMAAGLPVIASDFPLWRQIIEDSRCGLLVDPLDPKAVADAMQWILEHPEEAEKMGQRGRMAVVEKYNWETEAKKLIALYERLLPSTTVSA</sequence>
<dbReference type="Proteomes" id="UP001251857">
    <property type="component" value="Unassembled WGS sequence"/>
</dbReference>
<organism evidence="5 6">
    <name type="scientific">Spectribacter hydrogenoxidans</name>
    <dbReference type="NCBI Taxonomy" id="3075608"/>
    <lineage>
        <taxon>Bacteria</taxon>
        <taxon>Pseudomonadati</taxon>
        <taxon>Pseudomonadota</taxon>
        <taxon>Gammaproteobacteria</taxon>
        <taxon>Salinisphaerales</taxon>
        <taxon>Salinisphaeraceae</taxon>
        <taxon>Spectribacter</taxon>
    </lineage>
</organism>
<dbReference type="Pfam" id="PF00534">
    <property type="entry name" value="Glycos_transf_1"/>
    <property type="match status" value="1"/>
</dbReference>
<evidence type="ECO:0000256" key="2">
    <source>
        <dbReference type="ARBA" id="ARBA00022679"/>
    </source>
</evidence>
<evidence type="ECO:0000313" key="5">
    <source>
        <dbReference type="EMBL" id="MDT0636362.1"/>
    </source>
</evidence>
<protein>
    <submittedName>
        <fullName evidence="5">Glycosyltransferase family 4 protein</fullName>
    </submittedName>
</protein>
<feature type="domain" description="Glycosyltransferase subfamily 4-like N-terminal" evidence="4">
    <location>
        <begin position="42"/>
        <end position="138"/>
    </location>
</feature>